<dbReference type="AlphaFoldDB" id="A0A9P0ZIL7"/>
<comment type="caution">
    <text evidence="3">The sequence shown here is derived from an EMBL/GenBank/DDBJ whole genome shotgun (WGS) entry which is preliminary data.</text>
</comment>
<evidence type="ECO:0000259" key="2">
    <source>
        <dbReference type="Pfam" id="PF13976"/>
    </source>
</evidence>
<dbReference type="Pfam" id="PF13976">
    <property type="entry name" value="gag_pre-integrs"/>
    <property type="match status" value="1"/>
</dbReference>
<dbReference type="Proteomes" id="UP001152484">
    <property type="component" value="Unassembled WGS sequence"/>
</dbReference>
<evidence type="ECO:0000313" key="4">
    <source>
        <dbReference type="Proteomes" id="UP001152484"/>
    </source>
</evidence>
<keyword evidence="1" id="KW-0732">Signal</keyword>
<feature type="domain" description="GAG-pre-integrase" evidence="2">
    <location>
        <begin position="42"/>
        <end position="113"/>
    </location>
</feature>
<evidence type="ECO:0000256" key="1">
    <source>
        <dbReference type="SAM" id="SignalP"/>
    </source>
</evidence>
<sequence length="114" mass="12807">MLQPHTATALSTVAGLFLLCHICSIEDHHTNTMIGYADLKNGLYLYNSTDSSTHNKSATVNHVHSQCSDSKYDIWHYRLGHLPFNKLNAIVDCNVSHHINKDTACDICHFAKQK</sequence>
<gene>
    <name evidence="3" type="ORF">CEURO_LOCUS15857</name>
</gene>
<dbReference type="OrthoDB" id="1306223at2759"/>
<dbReference type="EMBL" id="CAMAPE010000041">
    <property type="protein sequence ID" value="CAH9102627.1"/>
    <property type="molecule type" value="Genomic_DNA"/>
</dbReference>
<keyword evidence="4" id="KW-1185">Reference proteome</keyword>
<organism evidence="3 4">
    <name type="scientific">Cuscuta europaea</name>
    <name type="common">European dodder</name>
    <dbReference type="NCBI Taxonomy" id="41803"/>
    <lineage>
        <taxon>Eukaryota</taxon>
        <taxon>Viridiplantae</taxon>
        <taxon>Streptophyta</taxon>
        <taxon>Embryophyta</taxon>
        <taxon>Tracheophyta</taxon>
        <taxon>Spermatophyta</taxon>
        <taxon>Magnoliopsida</taxon>
        <taxon>eudicotyledons</taxon>
        <taxon>Gunneridae</taxon>
        <taxon>Pentapetalae</taxon>
        <taxon>asterids</taxon>
        <taxon>lamiids</taxon>
        <taxon>Solanales</taxon>
        <taxon>Convolvulaceae</taxon>
        <taxon>Cuscuteae</taxon>
        <taxon>Cuscuta</taxon>
        <taxon>Cuscuta subgen. Cuscuta</taxon>
    </lineage>
</organism>
<proteinExistence type="predicted"/>
<feature type="non-terminal residue" evidence="3">
    <location>
        <position position="1"/>
    </location>
</feature>
<feature type="chain" id="PRO_5040423883" description="GAG-pre-integrase domain-containing protein" evidence="1">
    <location>
        <begin position="26"/>
        <end position="114"/>
    </location>
</feature>
<feature type="signal peptide" evidence="1">
    <location>
        <begin position="1"/>
        <end position="25"/>
    </location>
</feature>
<reference evidence="3" key="1">
    <citation type="submission" date="2022-07" db="EMBL/GenBank/DDBJ databases">
        <authorList>
            <person name="Macas J."/>
            <person name="Novak P."/>
            <person name="Neumann P."/>
        </authorList>
    </citation>
    <scope>NUCLEOTIDE SEQUENCE</scope>
</reference>
<accession>A0A9P0ZIL7</accession>
<evidence type="ECO:0000313" key="3">
    <source>
        <dbReference type="EMBL" id="CAH9102627.1"/>
    </source>
</evidence>
<protein>
    <recommendedName>
        <fullName evidence="2">GAG-pre-integrase domain-containing protein</fullName>
    </recommendedName>
</protein>
<dbReference type="InterPro" id="IPR025724">
    <property type="entry name" value="GAG-pre-integrase_dom"/>
</dbReference>
<name>A0A9P0ZIL7_CUSEU</name>